<organism evidence="15 16">
    <name type="scientific">Folsomia candida</name>
    <name type="common">Springtail</name>
    <dbReference type="NCBI Taxonomy" id="158441"/>
    <lineage>
        <taxon>Eukaryota</taxon>
        <taxon>Metazoa</taxon>
        <taxon>Ecdysozoa</taxon>
        <taxon>Arthropoda</taxon>
        <taxon>Hexapoda</taxon>
        <taxon>Collembola</taxon>
        <taxon>Entomobryomorpha</taxon>
        <taxon>Isotomoidea</taxon>
        <taxon>Isotomidae</taxon>
        <taxon>Proisotominae</taxon>
        <taxon>Folsomia</taxon>
    </lineage>
</organism>
<evidence type="ECO:0000256" key="5">
    <source>
        <dbReference type="ARBA" id="ARBA00022723"/>
    </source>
</evidence>
<dbReference type="PANTHER" id="PTHR23102:SF24">
    <property type="entry name" value="CLEAVAGE AND POLYADENYLATION SPECIFICITY FACTOR SUBUNIT 4"/>
    <property type="match status" value="1"/>
</dbReference>
<dbReference type="Gene3D" id="4.10.1000.10">
    <property type="entry name" value="Zinc finger, CCCH-type"/>
    <property type="match status" value="3"/>
</dbReference>
<keyword evidence="16" id="KW-1185">Reference proteome</keyword>
<dbReference type="InterPro" id="IPR045348">
    <property type="entry name" value="CPSF4/Yth1"/>
</dbReference>
<proteinExistence type="inferred from homology"/>
<evidence type="ECO:0000256" key="9">
    <source>
        <dbReference type="ARBA" id="ARBA00022884"/>
    </source>
</evidence>
<evidence type="ECO:0000313" key="15">
    <source>
        <dbReference type="EMBL" id="OXA55929.1"/>
    </source>
</evidence>
<dbReference type="InterPro" id="IPR036855">
    <property type="entry name" value="Znf_CCCH_sf"/>
</dbReference>
<keyword evidence="8 11" id="KW-0862">Zinc</keyword>
<feature type="domain" description="C3H1-type" evidence="13">
    <location>
        <begin position="149"/>
        <end position="171"/>
    </location>
</feature>
<dbReference type="InterPro" id="IPR041686">
    <property type="entry name" value="Znf-CCCH_3"/>
</dbReference>
<dbReference type="OMA" id="EEVTCFK"/>
<dbReference type="InterPro" id="IPR036875">
    <property type="entry name" value="Znf_CCHC_sf"/>
</dbReference>
<dbReference type="GO" id="GO:0005634">
    <property type="term" value="C:nucleus"/>
    <property type="evidence" value="ECO:0007669"/>
    <property type="project" value="UniProtKB-SubCell"/>
</dbReference>
<dbReference type="Pfam" id="PF00642">
    <property type="entry name" value="zf-CCCH"/>
    <property type="match status" value="1"/>
</dbReference>
<feature type="domain" description="C3H1-type" evidence="13">
    <location>
        <begin position="120"/>
        <end position="147"/>
    </location>
</feature>
<evidence type="ECO:0000259" key="13">
    <source>
        <dbReference type="PROSITE" id="PS50103"/>
    </source>
</evidence>
<dbReference type="SMART" id="SM00356">
    <property type="entry name" value="ZnF_C3H1"/>
    <property type="match status" value="5"/>
</dbReference>
<evidence type="ECO:0000256" key="3">
    <source>
        <dbReference type="ARBA" id="ARBA00016264"/>
    </source>
</evidence>
<dbReference type="Proteomes" id="UP000198287">
    <property type="component" value="Unassembled WGS sequence"/>
</dbReference>
<dbReference type="PROSITE" id="PS50103">
    <property type="entry name" value="ZF_C3H1"/>
    <property type="match status" value="5"/>
</dbReference>
<keyword evidence="10" id="KW-0539">Nucleus</keyword>
<evidence type="ECO:0000256" key="8">
    <source>
        <dbReference type="ARBA" id="ARBA00022833"/>
    </source>
</evidence>
<name>A0A226EEW2_FOLCA</name>
<feature type="compositionally biased region" description="Basic and acidic residues" evidence="12">
    <location>
        <begin position="233"/>
        <end position="242"/>
    </location>
</feature>
<feature type="zinc finger region" description="C3H1-type" evidence="11">
    <location>
        <begin position="37"/>
        <end position="63"/>
    </location>
</feature>
<dbReference type="SUPFAM" id="SSF90229">
    <property type="entry name" value="CCCH zinc finger"/>
    <property type="match status" value="3"/>
</dbReference>
<keyword evidence="4" id="KW-0507">mRNA processing</keyword>
<keyword evidence="5 11" id="KW-0479">Metal-binding</keyword>
<feature type="domain" description="CCHC-type" evidence="14">
    <location>
        <begin position="298"/>
        <end position="311"/>
    </location>
</feature>
<keyword evidence="9" id="KW-0694">RNA-binding</keyword>
<evidence type="ECO:0000256" key="10">
    <source>
        <dbReference type="ARBA" id="ARBA00023242"/>
    </source>
</evidence>
<feature type="domain" description="C3H1-type" evidence="13">
    <location>
        <begin position="37"/>
        <end position="63"/>
    </location>
</feature>
<protein>
    <recommendedName>
        <fullName evidence="3">Cleavage and polyadenylation specificity factor subunit 4</fullName>
    </recommendedName>
</protein>
<dbReference type="SUPFAM" id="SSF57756">
    <property type="entry name" value="Retrovirus zinc finger-like domains"/>
    <property type="match status" value="2"/>
</dbReference>
<dbReference type="GO" id="GO:0006397">
    <property type="term" value="P:mRNA processing"/>
    <property type="evidence" value="ECO:0007669"/>
    <property type="project" value="UniProtKB-KW"/>
</dbReference>
<dbReference type="PANTHER" id="PTHR23102">
    <property type="entry name" value="CLEAVAGE AND POLYADENYLATION SPECIFICITY FACTOR SUBUNIT 4-RELATED"/>
    <property type="match status" value="1"/>
</dbReference>
<feature type="zinc finger region" description="C3H1-type" evidence="11">
    <location>
        <begin position="120"/>
        <end position="147"/>
    </location>
</feature>
<evidence type="ECO:0000259" key="14">
    <source>
        <dbReference type="PROSITE" id="PS50158"/>
    </source>
</evidence>
<evidence type="ECO:0000256" key="6">
    <source>
        <dbReference type="ARBA" id="ARBA00022737"/>
    </source>
</evidence>
<keyword evidence="7 11" id="KW-0863">Zinc-finger</keyword>
<reference evidence="15 16" key="1">
    <citation type="submission" date="2015-12" db="EMBL/GenBank/DDBJ databases">
        <title>The genome of Folsomia candida.</title>
        <authorList>
            <person name="Faddeeva A."/>
            <person name="Derks M.F."/>
            <person name="Anvar Y."/>
            <person name="Smit S."/>
            <person name="Van Straalen N."/>
            <person name="Roelofs D."/>
        </authorList>
    </citation>
    <scope>NUCLEOTIDE SEQUENCE [LARGE SCALE GENOMIC DNA]</scope>
    <source>
        <strain evidence="15 16">VU population</strain>
        <tissue evidence="15">Whole body</tissue>
    </source>
</reference>
<dbReference type="PROSITE" id="PS50158">
    <property type="entry name" value="ZF_CCHC"/>
    <property type="match status" value="1"/>
</dbReference>
<feature type="domain" description="C3H1-type" evidence="13">
    <location>
        <begin position="92"/>
        <end position="119"/>
    </location>
</feature>
<keyword evidence="6" id="KW-0677">Repeat</keyword>
<dbReference type="EMBL" id="LNIX01000004">
    <property type="protein sequence ID" value="OXA55929.1"/>
    <property type="molecule type" value="Genomic_DNA"/>
</dbReference>
<dbReference type="GO" id="GO:0008270">
    <property type="term" value="F:zinc ion binding"/>
    <property type="evidence" value="ECO:0007669"/>
    <property type="project" value="UniProtKB-KW"/>
</dbReference>
<feature type="domain" description="C3H1-type" evidence="13">
    <location>
        <begin position="64"/>
        <end position="91"/>
    </location>
</feature>
<dbReference type="OrthoDB" id="1914176at2759"/>
<dbReference type="SMART" id="SM00343">
    <property type="entry name" value="ZnF_C2HC"/>
    <property type="match status" value="2"/>
</dbReference>
<dbReference type="InterPro" id="IPR000571">
    <property type="entry name" value="Znf_CCCH"/>
</dbReference>
<dbReference type="STRING" id="158441.A0A226EEW2"/>
<dbReference type="InterPro" id="IPR001878">
    <property type="entry name" value="Znf_CCHC"/>
</dbReference>
<comment type="caution">
    <text evidence="15">The sequence shown here is derived from an EMBL/GenBank/DDBJ whole genome shotgun (WGS) entry which is preliminary data.</text>
</comment>
<feature type="zinc finger region" description="C3H1-type" evidence="11">
    <location>
        <begin position="92"/>
        <end position="119"/>
    </location>
</feature>
<comment type="similarity">
    <text evidence="2">Belongs to the CPSF4/YTH1 family.</text>
</comment>
<feature type="region of interest" description="Disordered" evidence="12">
    <location>
        <begin position="218"/>
        <end position="291"/>
    </location>
</feature>
<evidence type="ECO:0000256" key="1">
    <source>
        <dbReference type="ARBA" id="ARBA00004123"/>
    </source>
</evidence>
<evidence type="ECO:0000313" key="16">
    <source>
        <dbReference type="Proteomes" id="UP000198287"/>
    </source>
</evidence>
<dbReference type="Pfam" id="PF15663">
    <property type="entry name" value="zf-CCCH_3"/>
    <property type="match status" value="1"/>
</dbReference>
<dbReference type="Pfam" id="PF00098">
    <property type="entry name" value="zf-CCHC"/>
    <property type="match status" value="2"/>
</dbReference>
<evidence type="ECO:0000256" key="11">
    <source>
        <dbReference type="PROSITE-ProRule" id="PRU00723"/>
    </source>
</evidence>
<feature type="zinc finger region" description="C3H1-type" evidence="11">
    <location>
        <begin position="149"/>
        <end position="171"/>
    </location>
</feature>
<sequence length="333" mass="38305">MEALVASVDKENFKFDIEVALEQQLGAVSLPFPQMDKSTSAICEFYLVGTCQKGNLCPFRHIRENRTVVCKHWLRGLCKKGDQCEFLHEFDMTKMPECYFYTRFNACHNKECPFLHIDPEAKLRECPWYQRGFCRHGPNCRHKHVRKVLCLNYLAGFCPDGPNCKFVHATFELPQADEIAKKKAGIICHMCQEMGHKSFQCPKNPEVQEQLARAGLNHHESRSAGGAADNEQENQKPPEFHGRFGGSGGPRFSNDHQQQGGFQPYQFHPRPQFYQRRNNDRPEGEQQQPRRALEDVVCYKCGYKGHYANKCNKGHLAFLSHKAGANRDQMPRN</sequence>
<dbReference type="Gene3D" id="4.10.60.10">
    <property type="entry name" value="Zinc finger, CCHC-type"/>
    <property type="match status" value="1"/>
</dbReference>
<accession>A0A226EEW2</accession>
<evidence type="ECO:0000256" key="12">
    <source>
        <dbReference type="SAM" id="MobiDB-lite"/>
    </source>
</evidence>
<feature type="zinc finger region" description="C3H1-type" evidence="11">
    <location>
        <begin position="64"/>
        <end position="91"/>
    </location>
</feature>
<comment type="subcellular location">
    <subcellularLocation>
        <location evidence="1">Nucleus</location>
    </subcellularLocation>
</comment>
<evidence type="ECO:0000256" key="4">
    <source>
        <dbReference type="ARBA" id="ARBA00022664"/>
    </source>
</evidence>
<evidence type="ECO:0000256" key="2">
    <source>
        <dbReference type="ARBA" id="ARBA00008907"/>
    </source>
</evidence>
<evidence type="ECO:0000256" key="7">
    <source>
        <dbReference type="ARBA" id="ARBA00022771"/>
    </source>
</evidence>
<gene>
    <name evidence="15" type="ORF">Fcan01_09727</name>
</gene>
<dbReference type="AlphaFoldDB" id="A0A226EEW2"/>
<dbReference type="FunFam" id="4.10.1000.10:FF:000005">
    <property type="entry name" value="cleavage and polyadenylation specificity factor subunit 4"/>
    <property type="match status" value="1"/>
</dbReference>
<dbReference type="GO" id="GO:0003723">
    <property type="term" value="F:RNA binding"/>
    <property type="evidence" value="ECO:0007669"/>
    <property type="project" value="UniProtKB-KW"/>
</dbReference>